<dbReference type="Gene3D" id="1.10.287.1490">
    <property type="match status" value="1"/>
</dbReference>
<feature type="coiled-coil region" evidence="2">
    <location>
        <begin position="686"/>
        <end position="863"/>
    </location>
</feature>
<evidence type="ECO:0000256" key="1">
    <source>
        <dbReference type="ARBA" id="ARBA00023054"/>
    </source>
</evidence>
<feature type="coiled-coil region" evidence="2">
    <location>
        <begin position="889"/>
        <end position="923"/>
    </location>
</feature>
<protein>
    <recommendedName>
        <fullName evidence="8">M protein repeat protein</fullName>
    </recommendedName>
</protein>
<feature type="compositionally biased region" description="Basic and acidic residues" evidence="3">
    <location>
        <begin position="964"/>
        <end position="975"/>
    </location>
</feature>
<dbReference type="Proteomes" id="UP000235392">
    <property type="component" value="Unassembled WGS sequence"/>
</dbReference>
<feature type="region of interest" description="Disordered" evidence="3">
    <location>
        <begin position="1"/>
        <end position="271"/>
    </location>
</feature>
<dbReference type="EMBL" id="PGCJ01000176">
    <property type="protein sequence ID" value="PLW40840.1"/>
    <property type="molecule type" value="Genomic_DNA"/>
</dbReference>
<evidence type="ECO:0000313" key="4">
    <source>
        <dbReference type="EMBL" id="PLW36887.1"/>
    </source>
</evidence>
<feature type="compositionally biased region" description="Pro residues" evidence="3">
    <location>
        <begin position="18"/>
        <end position="30"/>
    </location>
</feature>
<feature type="region of interest" description="Disordered" evidence="3">
    <location>
        <begin position="534"/>
        <end position="562"/>
    </location>
</feature>
<accession>A0A2N5UGR4</accession>
<reference evidence="6 7" key="1">
    <citation type="submission" date="2017-11" db="EMBL/GenBank/DDBJ databases">
        <title>De novo assembly and phasing of dikaryotic genomes from two isolates of Puccinia coronata f. sp. avenae, the causal agent of oat crown rust.</title>
        <authorList>
            <person name="Miller M.E."/>
            <person name="Zhang Y."/>
            <person name="Omidvar V."/>
            <person name="Sperschneider J."/>
            <person name="Schwessinger B."/>
            <person name="Raley C."/>
            <person name="Palmer J.M."/>
            <person name="Garnica D."/>
            <person name="Upadhyaya N."/>
            <person name="Rathjen J."/>
            <person name="Taylor J.M."/>
            <person name="Park R.F."/>
            <person name="Dodds P.N."/>
            <person name="Hirsch C.D."/>
            <person name="Kianian S.F."/>
            <person name="Figueroa M."/>
        </authorList>
    </citation>
    <scope>NUCLEOTIDE SEQUENCE [LARGE SCALE GENOMIC DNA]</scope>
    <source>
        <strain evidence="5">12NC29</strain>
        <strain evidence="4">12SD80</strain>
    </source>
</reference>
<dbReference type="STRING" id="200324.A0A2N5UGR4"/>
<feature type="compositionally biased region" description="Acidic residues" evidence="3">
    <location>
        <begin position="924"/>
        <end position="934"/>
    </location>
</feature>
<evidence type="ECO:0000256" key="2">
    <source>
        <dbReference type="SAM" id="Coils"/>
    </source>
</evidence>
<sequence>METSSASHDSTPLSSDPPAVPPPEQPPTSQPPSSSLQAGNSSPASKPNSSGPAKRGIAAAIAAFEKGAGEKTGSPKTSPAAPVKKLTSATSRAPSKELPPSTTNDVPPTNQTNNQPSNPSPAKPSPAVKKEPAAATAAKKSEPAPPNRAHLRASVSAATTKPPIRASTSTRTAPTRTVAKSSTNPVASPPAAGASRRTSIISTATRVPPKTTTTSAVAATGNTRKVPLNNTASSGLRSAQTTLAPGRKLSTAPSATAAKTATGRPTADASSQVIADLESKLSQTELQLTAQTEELASLQTRLEEVTKNAASEQEKLTAEIQGLNAKLEEIGTSARNNAPSPNSANSLDIVKADLENAKARITELESMVDSHQKAQADLETRHGEISSEVAQLEDSAKQLKQQLDEAIAAKEAAIAEVSSQHAKELESKLDDARIEFEAEKSSLESRLGELERQSQDAQRDSAAQFETTLSAELTRKTEEASQKHAEELEQLNALHASRTEALTNEHESALQSLRTALETRIAEAEKAQAEIQEAAASSDAARKEENAKELTSAVEAAKSTAKEESESIIATLKEEHAAALAKLEAEITEINKSKSGLNKELDELKSQNEAFTSEKQALEERFSSELEELKKEHALQLQQEYERAKDELNEAHIDQLKSFRHTSQESTEQLLQSHKAELEAIRSALHSDFASEKATLEAALEQAKLELSASHSDLSSTQKSKQEQSEMIARLTAELETARVALADLEAKANEPVQSDELDELQKALQKTKQDAEDQKLLLEKNQDELVAKFEHARELHSEETTKHIEEKTLLQKELASMKGRLESGEERVKMSQGLVEELSQTIEQEMCKREALEAQLKNLQQSPGTKKGESNSHSTNLMELHEAHNLKILELSNEVEKWKDIAAKKEEEAEEKQFRIKLLEEMIEKDDDDDGEDENRKHKHHEQDERERRSDEDTKSLNNPQIHGDEDHHSHENLSKAQAGESPTNSYGPDLSIKFVA</sequence>
<evidence type="ECO:0000313" key="6">
    <source>
        <dbReference type="Proteomes" id="UP000235388"/>
    </source>
</evidence>
<organism evidence="4 7">
    <name type="scientific">Puccinia coronata f. sp. avenae</name>
    <dbReference type="NCBI Taxonomy" id="200324"/>
    <lineage>
        <taxon>Eukaryota</taxon>
        <taxon>Fungi</taxon>
        <taxon>Dikarya</taxon>
        <taxon>Basidiomycota</taxon>
        <taxon>Pucciniomycotina</taxon>
        <taxon>Pucciniomycetes</taxon>
        <taxon>Pucciniales</taxon>
        <taxon>Pucciniaceae</taxon>
        <taxon>Puccinia</taxon>
    </lineage>
</organism>
<evidence type="ECO:0000313" key="5">
    <source>
        <dbReference type="EMBL" id="PLW40840.1"/>
    </source>
</evidence>
<feature type="compositionally biased region" description="Basic and acidic residues" evidence="3">
    <location>
        <begin position="440"/>
        <end position="459"/>
    </location>
</feature>
<feature type="compositionally biased region" description="Polar residues" evidence="3">
    <location>
        <begin position="1"/>
        <end position="11"/>
    </location>
</feature>
<keyword evidence="6" id="KW-1185">Reference proteome</keyword>
<evidence type="ECO:0000313" key="7">
    <source>
        <dbReference type="Proteomes" id="UP000235392"/>
    </source>
</evidence>
<dbReference type="EMBL" id="PGCI01000152">
    <property type="protein sequence ID" value="PLW36887.1"/>
    <property type="molecule type" value="Genomic_DNA"/>
</dbReference>
<feature type="compositionally biased region" description="Polar residues" evidence="3">
    <location>
        <begin position="36"/>
        <end position="51"/>
    </location>
</feature>
<proteinExistence type="predicted"/>
<feature type="compositionally biased region" description="Polar residues" evidence="3">
    <location>
        <begin position="220"/>
        <end position="243"/>
    </location>
</feature>
<keyword evidence="1 2" id="KW-0175">Coiled coil</keyword>
<dbReference type="PANTHER" id="PTHR18870:SF9">
    <property type="entry name" value="PROTEIN TAG-278-RELATED"/>
    <property type="match status" value="1"/>
</dbReference>
<dbReference type="PANTHER" id="PTHR18870">
    <property type="entry name" value="PROTEIN TAG-278-RELATED"/>
    <property type="match status" value="1"/>
</dbReference>
<feature type="compositionally biased region" description="Basic and acidic residues" evidence="3">
    <location>
        <begin position="942"/>
        <end position="956"/>
    </location>
</feature>
<evidence type="ECO:0000256" key="3">
    <source>
        <dbReference type="SAM" id="MobiDB-lite"/>
    </source>
</evidence>
<feature type="compositionally biased region" description="Low complexity" evidence="3">
    <location>
        <begin position="165"/>
        <end position="177"/>
    </location>
</feature>
<feature type="compositionally biased region" description="Low complexity" evidence="3">
    <location>
        <begin position="250"/>
        <end position="262"/>
    </location>
</feature>
<feature type="region of interest" description="Disordered" evidence="3">
    <location>
        <begin position="440"/>
        <end position="464"/>
    </location>
</feature>
<name>A0A2N5UGR4_9BASI</name>
<feature type="compositionally biased region" description="Low complexity" evidence="3">
    <location>
        <begin position="107"/>
        <end position="117"/>
    </location>
</feature>
<evidence type="ECO:0008006" key="8">
    <source>
        <dbReference type="Google" id="ProtNLM"/>
    </source>
</evidence>
<dbReference type="OrthoDB" id="2289094at2759"/>
<feature type="compositionally biased region" description="Low complexity" evidence="3">
    <location>
        <begin position="202"/>
        <end position="216"/>
    </location>
</feature>
<dbReference type="Proteomes" id="UP000235388">
    <property type="component" value="Unassembled WGS sequence"/>
</dbReference>
<comment type="caution">
    <text evidence="4">The sequence shown here is derived from an EMBL/GenBank/DDBJ whole genome shotgun (WGS) entry which is preliminary data.</text>
</comment>
<dbReference type="AlphaFoldDB" id="A0A2N5UGR4"/>
<feature type="region of interest" description="Disordered" evidence="3">
    <location>
        <begin position="924"/>
        <end position="998"/>
    </location>
</feature>
<feature type="compositionally biased region" description="Low complexity" evidence="3">
    <location>
        <begin position="53"/>
        <end position="66"/>
    </location>
</feature>
<gene>
    <name evidence="5" type="ORF">PCANC_10998</name>
    <name evidence="4" type="ORF">PCASD_10183</name>
</gene>